<sequence length="199" mass="22657">MWFFAEKRGTIDNHNFQLHRAVEVKNSERPSETSYRKGERFDVEIVEPYLHRVEKVSVAENFTIEEPIIHQSSSCFDVNWEPDFDSMDESLFQQQTVNVALENPIKIGDASTVVADEFREYIIYIDMRCGVLYQAKDICGINGTLIGPNYPPENFMMSLLQEGPNAGKVTVILKTSRNTTSPSVSELLTRQNMSALGRV</sequence>
<organism evidence="1 2">
    <name type="scientific">Daphnia pulex</name>
    <name type="common">Water flea</name>
    <dbReference type="NCBI Taxonomy" id="6669"/>
    <lineage>
        <taxon>Eukaryota</taxon>
        <taxon>Metazoa</taxon>
        <taxon>Ecdysozoa</taxon>
        <taxon>Arthropoda</taxon>
        <taxon>Crustacea</taxon>
        <taxon>Branchiopoda</taxon>
        <taxon>Diplostraca</taxon>
        <taxon>Cladocera</taxon>
        <taxon>Anomopoda</taxon>
        <taxon>Daphniidae</taxon>
        <taxon>Daphnia</taxon>
    </lineage>
</organism>
<dbReference type="HOGENOM" id="CLU_1373471_0_0_1"/>
<accession>E9HPV9</accession>
<dbReference type="EMBL" id="GL732711">
    <property type="protein sequence ID" value="EFX66232.1"/>
    <property type="molecule type" value="Genomic_DNA"/>
</dbReference>
<dbReference type="Proteomes" id="UP000000305">
    <property type="component" value="Unassembled WGS sequence"/>
</dbReference>
<evidence type="ECO:0000313" key="1">
    <source>
        <dbReference type="EMBL" id="EFX66232.1"/>
    </source>
</evidence>
<dbReference type="InParanoid" id="E9HPV9"/>
<dbReference type="AlphaFoldDB" id="E9HPV9"/>
<keyword evidence="2" id="KW-1185">Reference proteome</keyword>
<proteinExistence type="predicted"/>
<name>E9HPV9_DAPPU</name>
<evidence type="ECO:0000313" key="2">
    <source>
        <dbReference type="Proteomes" id="UP000000305"/>
    </source>
</evidence>
<dbReference type="KEGG" id="dpx:DAPPUDRAFT_332404"/>
<reference evidence="1 2" key="1">
    <citation type="journal article" date="2011" name="Science">
        <title>The ecoresponsive genome of Daphnia pulex.</title>
        <authorList>
            <person name="Colbourne J.K."/>
            <person name="Pfrender M.E."/>
            <person name="Gilbert D."/>
            <person name="Thomas W.K."/>
            <person name="Tucker A."/>
            <person name="Oakley T.H."/>
            <person name="Tokishita S."/>
            <person name="Aerts A."/>
            <person name="Arnold G.J."/>
            <person name="Basu M.K."/>
            <person name="Bauer D.J."/>
            <person name="Caceres C.E."/>
            <person name="Carmel L."/>
            <person name="Casola C."/>
            <person name="Choi J.H."/>
            <person name="Detter J.C."/>
            <person name="Dong Q."/>
            <person name="Dusheyko S."/>
            <person name="Eads B.D."/>
            <person name="Frohlich T."/>
            <person name="Geiler-Samerotte K.A."/>
            <person name="Gerlach D."/>
            <person name="Hatcher P."/>
            <person name="Jogdeo S."/>
            <person name="Krijgsveld J."/>
            <person name="Kriventseva E.V."/>
            <person name="Kultz D."/>
            <person name="Laforsch C."/>
            <person name="Lindquist E."/>
            <person name="Lopez J."/>
            <person name="Manak J.R."/>
            <person name="Muller J."/>
            <person name="Pangilinan J."/>
            <person name="Patwardhan R.P."/>
            <person name="Pitluck S."/>
            <person name="Pritham E.J."/>
            <person name="Rechtsteiner A."/>
            <person name="Rho M."/>
            <person name="Rogozin I.B."/>
            <person name="Sakarya O."/>
            <person name="Salamov A."/>
            <person name="Schaack S."/>
            <person name="Shapiro H."/>
            <person name="Shiga Y."/>
            <person name="Skalitzky C."/>
            <person name="Smith Z."/>
            <person name="Souvorov A."/>
            <person name="Sung W."/>
            <person name="Tang Z."/>
            <person name="Tsuchiya D."/>
            <person name="Tu H."/>
            <person name="Vos H."/>
            <person name="Wang M."/>
            <person name="Wolf Y.I."/>
            <person name="Yamagata H."/>
            <person name="Yamada T."/>
            <person name="Ye Y."/>
            <person name="Shaw J.R."/>
            <person name="Andrews J."/>
            <person name="Crease T.J."/>
            <person name="Tang H."/>
            <person name="Lucas S.M."/>
            <person name="Robertson H.M."/>
            <person name="Bork P."/>
            <person name="Koonin E.V."/>
            <person name="Zdobnov E.M."/>
            <person name="Grigoriev I.V."/>
            <person name="Lynch M."/>
            <person name="Boore J.L."/>
        </authorList>
    </citation>
    <scope>NUCLEOTIDE SEQUENCE [LARGE SCALE GENOMIC DNA]</scope>
</reference>
<gene>
    <name evidence="1" type="ORF">DAPPUDRAFT_332404</name>
</gene>
<protein>
    <submittedName>
        <fullName evidence="1">Uncharacterized protein</fullName>
    </submittedName>
</protein>